<dbReference type="InterPro" id="IPR011989">
    <property type="entry name" value="ARM-like"/>
</dbReference>
<reference evidence="2" key="1">
    <citation type="submission" date="2010-02" db="EMBL/GenBank/DDBJ databases">
        <title>Sequencing and annotation of the Blastocystis hominis genome.</title>
        <authorList>
            <person name="Wincker P."/>
        </authorList>
    </citation>
    <scope>NUCLEOTIDE SEQUENCE</scope>
    <source>
        <strain evidence="2">Singapore isolate B</strain>
    </source>
</reference>
<organism evidence="2">
    <name type="scientific">Blastocystis hominis</name>
    <dbReference type="NCBI Taxonomy" id="12968"/>
    <lineage>
        <taxon>Eukaryota</taxon>
        <taxon>Sar</taxon>
        <taxon>Stramenopiles</taxon>
        <taxon>Bigyra</taxon>
        <taxon>Opalozoa</taxon>
        <taxon>Opalinata</taxon>
        <taxon>Blastocystidae</taxon>
        <taxon>Blastocystis</taxon>
    </lineage>
</organism>
<proteinExistence type="predicted"/>
<sequence>MAVHASSSKVFSVLKLLMGSFVHYRKHKELWTRLTELYEPILFRSLSVSNAIVRRHAAILFIDCFPLGTSEARDTYSIEDQFKAILVLCDDETPDVRSVAVAGVLHLICNYFELLPVSVTSMILEHVTTHLMHDVHVEVRELCLRGLLELLDNRLVYKVLFPHIAKLWPFLFDRSLRVRKSFLQLLIKLQNIKSFDLSAVFVLDDFLRMLRFDHTANPTNSINRLYTKFLTPLFWKEVSFIRLSANIEKQFARRHARSQFSHPRPRRLRRFLRAERRNRGTRQRPEAHATPPDFPVSLF</sequence>
<protein>
    <recommendedName>
        <fullName evidence="4">Condensin complex subunit 1 C-terminal domain-containing protein</fullName>
    </recommendedName>
</protein>
<feature type="compositionally biased region" description="Basic and acidic residues" evidence="1">
    <location>
        <begin position="274"/>
        <end position="287"/>
    </location>
</feature>
<evidence type="ECO:0000313" key="3">
    <source>
        <dbReference type="Proteomes" id="UP000008312"/>
    </source>
</evidence>
<accession>D8LXL6</accession>
<evidence type="ECO:0000313" key="2">
    <source>
        <dbReference type="EMBL" id="CBK20321.2"/>
    </source>
</evidence>
<dbReference type="PANTHER" id="PTHR16199:SF4">
    <property type="entry name" value="CONDENSIN-2 COMPLEX SUBUNIT G2"/>
    <property type="match status" value="1"/>
</dbReference>
<dbReference type="GO" id="GO:0000070">
    <property type="term" value="P:mitotic sister chromatid segregation"/>
    <property type="evidence" value="ECO:0007669"/>
    <property type="project" value="TreeGrafter"/>
</dbReference>
<keyword evidence="3" id="KW-1185">Reference proteome</keyword>
<dbReference type="Proteomes" id="UP000008312">
    <property type="component" value="Unassembled WGS sequence"/>
</dbReference>
<dbReference type="EMBL" id="FN668639">
    <property type="protein sequence ID" value="CBK20321.2"/>
    <property type="molecule type" value="Genomic_DNA"/>
</dbReference>
<evidence type="ECO:0000256" key="1">
    <source>
        <dbReference type="SAM" id="MobiDB-lite"/>
    </source>
</evidence>
<dbReference type="InterPro" id="IPR024741">
    <property type="entry name" value="Condensin2_G2"/>
</dbReference>
<feature type="region of interest" description="Disordered" evidence="1">
    <location>
        <begin position="274"/>
        <end position="299"/>
    </location>
</feature>
<evidence type="ECO:0008006" key="4">
    <source>
        <dbReference type="Google" id="ProtNLM"/>
    </source>
</evidence>
<dbReference type="PANTHER" id="PTHR16199">
    <property type="entry name" value="CONDENSIN-2 COMPLEX SUBUNIT G2"/>
    <property type="match status" value="1"/>
</dbReference>
<dbReference type="Pfam" id="PF12422">
    <property type="entry name" value="Condensin2nSMC"/>
    <property type="match status" value="1"/>
</dbReference>
<name>D8LXL6_BLAHO</name>
<dbReference type="RefSeq" id="XP_012894369.1">
    <property type="nucleotide sequence ID" value="XM_013038915.1"/>
</dbReference>
<dbReference type="Gene3D" id="1.25.10.10">
    <property type="entry name" value="Leucine-rich Repeat Variant"/>
    <property type="match status" value="1"/>
</dbReference>
<dbReference type="AlphaFoldDB" id="D8LXL6"/>
<dbReference type="OrthoDB" id="10062843at2759"/>
<dbReference type="GeneID" id="24917973"/>
<dbReference type="SUPFAM" id="SSF48371">
    <property type="entry name" value="ARM repeat"/>
    <property type="match status" value="1"/>
</dbReference>
<dbReference type="InterPro" id="IPR016024">
    <property type="entry name" value="ARM-type_fold"/>
</dbReference>
<dbReference type="GO" id="GO:0005634">
    <property type="term" value="C:nucleus"/>
    <property type="evidence" value="ECO:0007669"/>
    <property type="project" value="InterPro"/>
</dbReference>
<dbReference type="InParanoid" id="D8LXL6"/>
<dbReference type="GO" id="GO:0000796">
    <property type="term" value="C:condensin complex"/>
    <property type="evidence" value="ECO:0007669"/>
    <property type="project" value="TreeGrafter"/>
</dbReference>
<gene>
    <name evidence="2" type="ORF">GSBLH_T00000673001</name>
</gene>